<evidence type="ECO:0000313" key="6">
    <source>
        <dbReference type="Proteomes" id="UP000199517"/>
    </source>
</evidence>
<dbReference type="Gene3D" id="2.40.128.20">
    <property type="match status" value="1"/>
</dbReference>
<dbReference type="EMBL" id="FOMQ01000004">
    <property type="protein sequence ID" value="SFD64534.1"/>
    <property type="molecule type" value="Genomic_DNA"/>
</dbReference>
<dbReference type="RefSeq" id="WP_092950788.1">
    <property type="nucleotide sequence ID" value="NZ_FOMQ01000004.1"/>
</dbReference>
<proteinExistence type="inferred from homology"/>
<comment type="subcellular location">
    <subcellularLocation>
        <location evidence="2">Cell outer membrane</location>
    </subcellularLocation>
</comment>
<dbReference type="GO" id="GO:0006950">
    <property type="term" value="P:response to stress"/>
    <property type="evidence" value="ECO:0007669"/>
    <property type="project" value="UniProtKB-ARBA"/>
</dbReference>
<dbReference type="PANTHER" id="PTHR10612:SF34">
    <property type="entry name" value="APOLIPOPROTEIN D"/>
    <property type="match status" value="1"/>
</dbReference>
<evidence type="ECO:0000259" key="4">
    <source>
        <dbReference type="Pfam" id="PF08212"/>
    </source>
</evidence>
<dbReference type="InterPro" id="IPR000566">
    <property type="entry name" value="Lipocln_cytosolic_FA-bd_dom"/>
</dbReference>
<dbReference type="SUPFAM" id="SSF50814">
    <property type="entry name" value="Lipocalins"/>
    <property type="match status" value="1"/>
</dbReference>
<keyword evidence="3" id="KW-1133">Transmembrane helix</keyword>
<dbReference type="AlphaFoldDB" id="A0A1I1U1E5"/>
<keyword evidence="6" id="KW-1185">Reference proteome</keyword>
<protein>
    <recommendedName>
        <fullName evidence="2">Outer membrane lipoprotein Blc</fullName>
    </recommendedName>
</protein>
<evidence type="ECO:0000313" key="5">
    <source>
        <dbReference type="EMBL" id="SFD64534.1"/>
    </source>
</evidence>
<dbReference type="GO" id="GO:0009279">
    <property type="term" value="C:cell outer membrane"/>
    <property type="evidence" value="ECO:0007669"/>
    <property type="project" value="UniProtKB-SubCell"/>
</dbReference>
<accession>A0A1I1U1E5</accession>
<gene>
    <name evidence="5" type="ORF">SAMN04489710_104232</name>
</gene>
<keyword evidence="2 3" id="KW-0472">Membrane</keyword>
<evidence type="ECO:0000256" key="1">
    <source>
        <dbReference type="ARBA" id="ARBA00006889"/>
    </source>
</evidence>
<name>A0A1I1U1E5_9BURK</name>
<dbReference type="OrthoDB" id="9793905at2"/>
<reference evidence="6" key="1">
    <citation type="submission" date="2016-10" db="EMBL/GenBank/DDBJ databases">
        <authorList>
            <person name="Varghese N."/>
            <person name="Submissions S."/>
        </authorList>
    </citation>
    <scope>NUCLEOTIDE SEQUENCE [LARGE SCALE GENOMIC DNA]</scope>
    <source>
        <strain evidence="6">DSM 7481</strain>
    </source>
</reference>
<dbReference type="InterPro" id="IPR002446">
    <property type="entry name" value="Lipocalin_bac"/>
</dbReference>
<evidence type="ECO:0000256" key="3">
    <source>
        <dbReference type="SAM" id="Phobius"/>
    </source>
</evidence>
<evidence type="ECO:0000256" key="2">
    <source>
        <dbReference type="PIRNR" id="PIRNR036893"/>
    </source>
</evidence>
<dbReference type="InterPro" id="IPR012674">
    <property type="entry name" value="Calycin"/>
</dbReference>
<feature type="transmembrane region" description="Helical" evidence="3">
    <location>
        <begin position="21"/>
        <end position="38"/>
    </location>
</feature>
<dbReference type="CDD" id="cd19438">
    <property type="entry name" value="lipocalin_Blc-like"/>
    <property type="match status" value="1"/>
</dbReference>
<dbReference type="InterPro" id="IPR022272">
    <property type="entry name" value="Lipocalin_CS"/>
</dbReference>
<sequence>MPRPELQRYTTHRRMSATGPLAVGVAAAAAGAAVALYLRSNVQPPAGVRPVKGFNVDRYAGHWYEVARIDQRYERGLIRTSAHYSRRGDGSIRVVNRGYDPEQRRWREVEGRARFLGDTDTGALKVSFFGPFYAGYFVEALDEDYRWAMVVGPRLDAFWILSRTPTLPGAVRERLLARARSLGVDVRRILWVAQADASAPEPAPR</sequence>
<organism evidence="5 6">
    <name type="scientific">Paracidovorax konjaci</name>
    <dbReference type="NCBI Taxonomy" id="32040"/>
    <lineage>
        <taxon>Bacteria</taxon>
        <taxon>Pseudomonadati</taxon>
        <taxon>Pseudomonadota</taxon>
        <taxon>Betaproteobacteria</taxon>
        <taxon>Burkholderiales</taxon>
        <taxon>Comamonadaceae</taxon>
        <taxon>Paracidovorax</taxon>
    </lineage>
</organism>
<dbReference type="PANTHER" id="PTHR10612">
    <property type="entry name" value="APOLIPOPROTEIN D"/>
    <property type="match status" value="1"/>
</dbReference>
<keyword evidence="3" id="KW-0812">Transmembrane</keyword>
<keyword evidence="2 5" id="KW-0449">Lipoprotein</keyword>
<comment type="subunit">
    <text evidence="2">Homodimer.</text>
</comment>
<dbReference type="PIRSF" id="PIRSF036893">
    <property type="entry name" value="Lipocalin_ApoD"/>
    <property type="match status" value="1"/>
</dbReference>
<comment type="similarity">
    <text evidence="1 2">Belongs to the calycin superfamily. Lipocalin family.</text>
</comment>
<dbReference type="InterPro" id="IPR047202">
    <property type="entry name" value="Lipocalin_Blc-like_dom"/>
</dbReference>
<dbReference type="GO" id="GO:0008289">
    <property type="term" value="F:lipid binding"/>
    <property type="evidence" value="ECO:0007669"/>
    <property type="project" value="UniProtKB-UniRule"/>
</dbReference>
<dbReference type="PRINTS" id="PR01171">
    <property type="entry name" value="BCTLIPOCALIN"/>
</dbReference>
<dbReference type="Proteomes" id="UP000199517">
    <property type="component" value="Unassembled WGS sequence"/>
</dbReference>
<feature type="domain" description="Lipocalin/cytosolic fatty-acid binding" evidence="4">
    <location>
        <begin position="55"/>
        <end position="194"/>
    </location>
</feature>
<comment type="function">
    <text evidence="2">Involved in the storage or transport of lipids necessary for membrane maintenance under stressful conditions. Displays a binding preference for lysophospholipids.</text>
</comment>
<dbReference type="Pfam" id="PF08212">
    <property type="entry name" value="Lipocalin_2"/>
    <property type="match status" value="1"/>
</dbReference>
<dbReference type="InterPro" id="IPR022271">
    <property type="entry name" value="Lipocalin_ApoD"/>
</dbReference>
<dbReference type="PROSITE" id="PS00213">
    <property type="entry name" value="LIPOCALIN"/>
    <property type="match status" value="1"/>
</dbReference>
<keyword evidence="2" id="KW-0998">Cell outer membrane</keyword>
<keyword evidence="2" id="KW-0446">Lipid-binding</keyword>